<evidence type="ECO:0000256" key="2">
    <source>
        <dbReference type="ARBA" id="ARBA00023235"/>
    </source>
</evidence>
<dbReference type="GO" id="GO:0016853">
    <property type="term" value="F:isomerase activity"/>
    <property type="evidence" value="ECO:0007669"/>
    <property type="project" value="UniProtKB-KW"/>
</dbReference>
<sequence>MDEIDSKGTLLTNHRQLWPQAELLKACLSVGNAGNRAADEVASALFESYLADTPIGTWRDSFDLEGRPTTLTIPGSSLYHLWTAVAECLQPTAPAALRPLFPD</sequence>
<dbReference type="Gene3D" id="1.50.10.10">
    <property type="match status" value="1"/>
</dbReference>
<dbReference type="InterPro" id="IPR012341">
    <property type="entry name" value="6hp_glycosidase-like_sf"/>
</dbReference>
<dbReference type="InterPro" id="IPR008928">
    <property type="entry name" value="6-hairpin_glycosidase_sf"/>
</dbReference>
<dbReference type="Pfam" id="PF07221">
    <property type="entry name" value="GlcNAc_2-epim"/>
    <property type="match status" value="1"/>
</dbReference>
<dbReference type="InterPro" id="IPR010819">
    <property type="entry name" value="AGE/CE"/>
</dbReference>
<organism evidence="3 4">
    <name type="scientific">Aminobacter carboxidus</name>
    <dbReference type="NCBI Taxonomy" id="376165"/>
    <lineage>
        <taxon>Bacteria</taxon>
        <taxon>Pseudomonadati</taxon>
        <taxon>Pseudomonadota</taxon>
        <taxon>Alphaproteobacteria</taxon>
        <taxon>Hyphomicrobiales</taxon>
        <taxon>Phyllobacteriaceae</taxon>
        <taxon>Aminobacter</taxon>
    </lineage>
</organism>
<name>A0A8E2BDJ7_9HYPH</name>
<dbReference type="SUPFAM" id="SSF48208">
    <property type="entry name" value="Six-hairpin glycosidases"/>
    <property type="match status" value="1"/>
</dbReference>
<evidence type="ECO:0000313" key="4">
    <source>
        <dbReference type="Proteomes" id="UP000532373"/>
    </source>
</evidence>
<dbReference type="GO" id="GO:0005975">
    <property type="term" value="P:carbohydrate metabolic process"/>
    <property type="evidence" value="ECO:0007669"/>
    <property type="project" value="InterPro"/>
</dbReference>
<dbReference type="EMBL" id="JACHGI010000008">
    <property type="protein sequence ID" value="MBB6468068.1"/>
    <property type="molecule type" value="Genomic_DNA"/>
</dbReference>
<comment type="caution">
    <text evidence="3">The sequence shown here is derived from an EMBL/GenBank/DDBJ whole genome shotgun (WGS) entry which is preliminary data.</text>
</comment>
<comment type="similarity">
    <text evidence="1">Belongs to the N-acylglucosamine 2-epimerase family.</text>
</comment>
<accession>A0A8E2BDJ7</accession>
<reference evidence="3 4" key="1">
    <citation type="submission" date="2020-08" db="EMBL/GenBank/DDBJ databases">
        <title>Genomic Encyclopedia of Type Strains, Phase IV (KMG-IV): sequencing the most valuable type-strain genomes for metagenomic binning, comparative biology and taxonomic classification.</title>
        <authorList>
            <person name="Goeker M."/>
        </authorList>
    </citation>
    <scope>NUCLEOTIDE SEQUENCE [LARGE SCALE GENOMIC DNA]</scope>
    <source>
        <strain evidence="3 4">DSM 17454</strain>
    </source>
</reference>
<gene>
    <name evidence="3" type="ORF">HNQ96_003952</name>
</gene>
<evidence type="ECO:0000256" key="1">
    <source>
        <dbReference type="ARBA" id="ARBA00008558"/>
    </source>
</evidence>
<dbReference type="AlphaFoldDB" id="A0A8E2BDJ7"/>
<proteinExistence type="inferred from homology"/>
<evidence type="ECO:0000313" key="3">
    <source>
        <dbReference type="EMBL" id="MBB6468068.1"/>
    </source>
</evidence>
<dbReference type="Proteomes" id="UP000532373">
    <property type="component" value="Unassembled WGS sequence"/>
</dbReference>
<protein>
    <submittedName>
        <fullName evidence="3">Mannose/cellobiose epimerase-like protein (N-acyl-D-glucosamine 2-epimerase family)</fullName>
    </submittedName>
</protein>
<keyword evidence="2" id="KW-0413">Isomerase</keyword>
<dbReference type="RefSeq" id="WP_184770433.1">
    <property type="nucleotide sequence ID" value="NZ_JACHGI010000008.1"/>
</dbReference>